<gene>
    <name evidence="3" type="primary">Hsd17b4</name>
    <name evidence="3" type="ORF">EVAR_17201_1</name>
</gene>
<evidence type="ECO:0000256" key="1">
    <source>
        <dbReference type="SAM" id="MobiDB-lite"/>
    </source>
</evidence>
<dbReference type="STRING" id="151549.A0A4C1U9V6"/>
<dbReference type="InterPro" id="IPR036527">
    <property type="entry name" value="SCP2_sterol-bd_dom_sf"/>
</dbReference>
<reference evidence="3 4" key="1">
    <citation type="journal article" date="2019" name="Commun. Biol.">
        <title>The bagworm genome reveals a unique fibroin gene that provides high tensile strength.</title>
        <authorList>
            <person name="Kono N."/>
            <person name="Nakamura H."/>
            <person name="Ohtoshi R."/>
            <person name="Tomita M."/>
            <person name="Numata K."/>
            <person name="Arakawa K."/>
        </authorList>
    </citation>
    <scope>NUCLEOTIDE SEQUENCE [LARGE SCALE GENOMIC DNA]</scope>
</reference>
<protein>
    <submittedName>
        <fullName evidence="3">Peroxisomal multifunctional enzyme type 2</fullName>
    </submittedName>
</protein>
<accession>A0A4C1U9V6</accession>
<evidence type="ECO:0000313" key="3">
    <source>
        <dbReference type="EMBL" id="GBP22847.1"/>
    </source>
</evidence>
<dbReference type="Pfam" id="PF02036">
    <property type="entry name" value="SCP2"/>
    <property type="match status" value="1"/>
</dbReference>
<dbReference type="OrthoDB" id="10265837at2759"/>
<dbReference type="Gene3D" id="3.30.1050.10">
    <property type="entry name" value="SCP2 sterol-binding domain"/>
    <property type="match status" value="1"/>
</dbReference>
<dbReference type="SUPFAM" id="SSF55718">
    <property type="entry name" value="SCP-like"/>
    <property type="match status" value="1"/>
</dbReference>
<feature type="domain" description="SCP2" evidence="2">
    <location>
        <begin position="38"/>
        <end position="116"/>
    </location>
</feature>
<dbReference type="PANTHER" id="PTHR10094">
    <property type="entry name" value="STEROL CARRIER PROTEIN 2 SCP-2 FAMILY PROTEIN"/>
    <property type="match status" value="1"/>
</dbReference>
<feature type="region of interest" description="Disordered" evidence="1">
    <location>
        <begin position="1"/>
        <end position="25"/>
    </location>
</feature>
<dbReference type="AlphaFoldDB" id="A0A4C1U9V6"/>
<dbReference type="InterPro" id="IPR003033">
    <property type="entry name" value="SCP2_sterol-bd_dom"/>
</dbReference>
<sequence length="124" mass="13737">MTNGTLLHTLRHPRSGANHSEPSDKNELVAKIRTQLASVKPETARALGGVFLFNIIKEQSVYSWTLDLNKVMVYEGEPDDDPDTTFTLNEHTFKQLVLGREAARTVLQAGRCSVTGGHHEGHET</sequence>
<dbReference type="GO" id="GO:0005829">
    <property type="term" value="C:cytosol"/>
    <property type="evidence" value="ECO:0007669"/>
    <property type="project" value="TreeGrafter"/>
</dbReference>
<dbReference type="Proteomes" id="UP000299102">
    <property type="component" value="Unassembled WGS sequence"/>
</dbReference>
<keyword evidence="4" id="KW-1185">Reference proteome</keyword>
<organism evidence="3 4">
    <name type="scientific">Eumeta variegata</name>
    <name type="common">Bagworm moth</name>
    <name type="synonym">Eumeta japonica</name>
    <dbReference type="NCBI Taxonomy" id="151549"/>
    <lineage>
        <taxon>Eukaryota</taxon>
        <taxon>Metazoa</taxon>
        <taxon>Ecdysozoa</taxon>
        <taxon>Arthropoda</taxon>
        <taxon>Hexapoda</taxon>
        <taxon>Insecta</taxon>
        <taxon>Pterygota</taxon>
        <taxon>Neoptera</taxon>
        <taxon>Endopterygota</taxon>
        <taxon>Lepidoptera</taxon>
        <taxon>Glossata</taxon>
        <taxon>Ditrysia</taxon>
        <taxon>Tineoidea</taxon>
        <taxon>Psychidae</taxon>
        <taxon>Oiketicinae</taxon>
        <taxon>Eumeta</taxon>
    </lineage>
</organism>
<evidence type="ECO:0000313" key="4">
    <source>
        <dbReference type="Proteomes" id="UP000299102"/>
    </source>
</evidence>
<dbReference type="PANTHER" id="PTHR10094:SF25">
    <property type="entry name" value="SCP2 STEROL-BINDING DOMAIN-CONTAINING PROTEIN 1"/>
    <property type="match status" value="1"/>
</dbReference>
<evidence type="ECO:0000259" key="2">
    <source>
        <dbReference type="Pfam" id="PF02036"/>
    </source>
</evidence>
<comment type="caution">
    <text evidence="3">The sequence shown here is derived from an EMBL/GenBank/DDBJ whole genome shotgun (WGS) entry which is preliminary data.</text>
</comment>
<proteinExistence type="predicted"/>
<dbReference type="EMBL" id="BGZK01000144">
    <property type="protein sequence ID" value="GBP22847.1"/>
    <property type="molecule type" value="Genomic_DNA"/>
</dbReference>
<name>A0A4C1U9V6_EUMVA</name>